<accession>A0A6J5PH80</accession>
<protein>
    <recommendedName>
        <fullName evidence="2">Spanin, inner membrane subunit</fullName>
    </recommendedName>
</protein>
<proteinExistence type="predicted"/>
<name>A0A6J5PH80_9CAUD</name>
<organism evidence="1">
    <name type="scientific">uncultured Caudovirales phage</name>
    <dbReference type="NCBI Taxonomy" id="2100421"/>
    <lineage>
        <taxon>Viruses</taxon>
        <taxon>Duplodnaviria</taxon>
        <taxon>Heunggongvirae</taxon>
        <taxon>Uroviricota</taxon>
        <taxon>Caudoviricetes</taxon>
        <taxon>Peduoviridae</taxon>
        <taxon>Maltschvirus</taxon>
        <taxon>Maltschvirus maltsch</taxon>
    </lineage>
</organism>
<sequence length="149" mass="16612">MINIYIVAGIALMAFIGGWQTNGWRLESIYKEQQNKAIILAVQEERKDAKAVNDLMVGYEVQKVKNEQSRKETRDNIRNGAITLSVPVKACYLPTAATDTASPATEARADIDPEAAQRIIDITQDGDRAIEQCNQLIDVVTSQSRIYKK</sequence>
<reference evidence="1" key="1">
    <citation type="submission" date="2020-04" db="EMBL/GenBank/DDBJ databases">
        <authorList>
            <person name="Chiriac C."/>
            <person name="Salcher M."/>
            <person name="Ghai R."/>
            <person name="Kavagutti S V."/>
        </authorList>
    </citation>
    <scope>NUCLEOTIDE SEQUENCE</scope>
</reference>
<dbReference type="EMBL" id="LR796835">
    <property type="protein sequence ID" value="CAB4168861.1"/>
    <property type="molecule type" value="Genomic_DNA"/>
</dbReference>
<evidence type="ECO:0000313" key="1">
    <source>
        <dbReference type="EMBL" id="CAB4168861.1"/>
    </source>
</evidence>
<evidence type="ECO:0008006" key="2">
    <source>
        <dbReference type="Google" id="ProtNLM"/>
    </source>
</evidence>
<gene>
    <name evidence="1" type="ORF">UFOVP581_8</name>
</gene>